<evidence type="ECO:0000313" key="3">
    <source>
        <dbReference type="Proteomes" id="UP000683557"/>
    </source>
</evidence>
<feature type="signal peptide" evidence="1">
    <location>
        <begin position="1"/>
        <end position="33"/>
    </location>
</feature>
<feature type="chain" id="PRO_5045384210" evidence="1">
    <location>
        <begin position="34"/>
        <end position="906"/>
    </location>
</feature>
<name>A0ABX8JDD0_9BACT</name>
<keyword evidence="1" id="KW-0732">Signal</keyword>
<dbReference type="EMBL" id="CP076723">
    <property type="protein sequence ID" value="QWV93540.1"/>
    <property type="molecule type" value="Genomic_DNA"/>
</dbReference>
<reference evidence="2 3" key="1">
    <citation type="submission" date="2021-06" db="EMBL/GenBank/DDBJ databases">
        <title>Gemonas diversity in paddy soil.</title>
        <authorList>
            <person name="Liu G."/>
        </authorList>
    </citation>
    <scope>NUCLEOTIDE SEQUENCE [LARGE SCALE GENOMIC DNA]</scope>
    <source>
        <strain evidence="2 3">RG10</strain>
    </source>
</reference>
<accession>A0ABX8JDD0</accession>
<dbReference type="RefSeq" id="WP_216800268.1">
    <property type="nucleotide sequence ID" value="NZ_CP076723.1"/>
</dbReference>
<keyword evidence="3" id="KW-1185">Reference proteome</keyword>
<gene>
    <name evidence="2" type="ORF">KP004_20675</name>
</gene>
<organism evidence="2 3">
    <name type="scientific">Geomonas oryzisoli</name>
    <dbReference type="NCBI Taxonomy" id="2847992"/>
    <lineage>
        <taxon>Bacteria</taxon>
        <taxon>Pseudomonadati</taxon>
        <taxon>Thermodesulfobacteriota</taxon>
        <taxon>Desulfuromonadia</taxon>
        <taxon>Geobacterales</taxon>
        <taxon>Geobacteraceae</taxon>
        <taxon>Geomonas</taxon>
    </lineage>
</organism>
<evidence type="ECO:0000256" key="1">
    <source>
        <dbReference type="SAM" id="SignalP"/>
    </source>
</evidence>
<sequence>MVPRAGAHTRRVCACAALVLLAHLRFSAALSFAAPAAPGEPVPDQELVVALELDKQTLTDSFLLTERNGEIYIPVCSLAETLALAIVCDKDRAFGFALDQARPFVIDLDEGYTVHGRESFSINGAAFVQKGEILVHSGALSRWLPVDFNLRRESSTLELRAREPLPLQEARKRRAFVTPKAADQTRQYPDTTAPRRAAAVPTADLAAEFLQSSDGNKGNRSRMLTSMNLSGDLLYMTGEAHILTENEDLKRLDLTLSRRSAAGHRMGPLRFNQVALGSNQAPYVDGIGVSTRPMYGLYLSNRPLLGGGNFLTHDIHGQLPSGWDAELFHNGTQIRYQPPTAEGMYHFVNLRVYYGVNSFKVVLHGPFGERQESEEVFVSDATTPKGEWLYTLSAGWQTGLTQHDVQDAAAGDSNLTFTSDFGLSSNLTGSLLAVRHADRHGSSLEYLGAGVRTAWRATLLSLEVIQMLASGRGLEGQLVSVKSSSRDFFGLNLELVQRLFHNYYSPQFYYRDDPLRTLTTVKGNASFTLLDDIRVPYSVEVGFGTRKSGAQETTSQWRVSGGWNGWNTTLQADLSRLQGNTYATGKAQVSTRLSDFSVRGEAGYFFLPVAKASGIDVSADLEIAPGLQLNSALSHAPADRLTGVRLGVSKRLGRVGYSVAGHVSTDGAYGFDVGVRSSVAEVPAGRLLASAEPLTPYGMIAVSATVAESDGKRTPLSRADFLLNGSRVRAIPDGTGGQVIAFLQPDIPVDVTVDLASIEDPFMVPAEEGCRIVPRAGVVARCDFTMTTGGEVDGTVTVRLQRGGEAPIKGVRVELVGEGEQRDRAQATTLSEESGYYLFKTVRPGRYLVRIAADELQRLKAAASPSRGVTVPPGGDMVSGVDFMLTPVEAAPGKIINGSGPVLDKE</sequence>
<evidence type="ECO:0000313" key="2">
    <source>
        <dbReference type="EMBL" id="QWV93540.1"/>
    </source>
</evidence>
<protein>
    <submittedName>
        <fullName evidence="2">Carboxypeptidase-like regulatory domain-containing protein</fullName>
    </submittedName>
</protein>
<dbReference type="Proteomes" id="UP000683557">
    <property type="component" value="Chromosome"/>
</dbReference>
<proteinExistence type="predicted"/>